<evidence type="ECO:0000313" key="3">
    <source>
        <dbReference type="Proteomes" id="UP000325780"/>
    </source>
</evidence>
<dbReference type="OrthoDB" id="4464164at2759"/>
<protein>
    <submittedName>
        <fullName evidence="2">Uncharacterized protein</fullName>
    </submittedName>
</protein>
<feature type="region of interest" description="Disordered" evidence="1">
    <location>
        <begin position="42"/>
        <end position="61"/>
    </location>
</feature>
<evidence type="ECO:0000313" key="2">
    <source>
        <dbReference type="EMBL" id="KAE8153016.1"/>
    </source>
</evidence>
<accession>A0A5N6U342</accession>
<reference evidence="2 3" key="1">
    <citation type="submission" date="2019-04" db="EMBL/GenBank/DDBJ databases">
        <title>Friends and foes A comparative genomics study of 23 Aspergillus species from section Flavi.</title>
        <authorList>
            <consortium name="DOE Joint Genome Institute"/>
            <person name="Kjaerbolling I."/>
            <person name="Vesth T."/>
            <person name="Frisvad J.C."/>
            <person name="Nybo J.L."/>
            <person name="Theobald S."/>
            <person name="Kildgaard S."/>
            <person name="Isbrandt T."/>
            <person name="Kuo A."/>
            <person name="Sato A."/>
            <person name="Lyhne E.K."/>
            <person name="Kogle M.E."/>
            <person name="Wiebenga A."/>
            <person name="Kun R.S."/>
            <person name="Lubbers R.J."/>
            <person name="Makela M.R."/>
            <person name="Barry K."/>
            <person name="Chovatia M."/>
            <person name="Clum A."/>
            <person name="Daum C."/>
            <person name="Haridas S."/>
            <person name="He G."/>
            <person name="LaButti K."/>
            <person name="Lipzen A."/>
            <person name="Mondo S."/>
            <person name="Riley R."/>
            <person name="Salamov A."/>
            <person name="Simmons B.A."/>
            <person name="Magnuson J.K."/>
            <person name="Henrissat B."/>
            <person name="Mortensen U.H."/>
            <person name="Larsen T.O."/>
            <person name="Devries R.P."/>
            <person name="Grigoriev I.V."/>
            <person name="Machida M."/>
            <person name="Baker S.E."/>
            <person name="Andersen M.R."/>
        </authorList>
    </citation>
    <scope>NUCLEOTIDE SEQUENCE [LARGE SCALE GENOMIC DNA]</scope>
    <source>
        <strain evidence="2 3">IBT 18842</strain>
    </source>
</reference>
<dbReference type="EMBL" id="ML742044">
    <property type="protein sequence ID" value="KAE8153016.1"/>
    <property type="molecule type" value="Genomic_DNA"/>
</dbReference>
<keyword evidence="3" id="KW-1185">Reference proteome</keyword>
<sequence length="455" mass="50204">MPHRPGTAGNLILVNPECRDSRRQARAHLARCGIRKRIRKQAAKDVARSSPESRSTSLSQVPTQIPLKGPIMVECLISSNVFMDLSHTWGVSPAICPGPANLSHSLSRKSDVLDCIFRANVAFHWIGLNPQAPADQKRNMEIVALTYRGQAIDLANKELSWYTHFQKQTYDNSMLPQSQPSWETVFSIVLRLLQLDYRCAHSDVKTHFAACRELLRSSATNVGQQTLIERSLLSIRNPHLHHLLATFECINCTAESVIWDDRDVALLRQRLDEFLVRISVGTRLSIGTQTVHGSTPIRHPRIPQSTILWKCLAKEPAPIPSNIYQDVSEWSAQLAALLILCSVFLDYDEADALVGRACVEDLENALLAVGEKDVVSSALNPAWLIAGGVGLPLTARRARIWSVLGMVYALKRSTGPGALEELNGTGQRIHGKCAKQICLEYLGNSTSGSSGLSND</sequence>
<feature type="compositionally biased region" description="Low complexity" evidence="1">
    <location>
        <begin position="49"/>
        <end position="59"/>
    </location>
</feature>
<dbReference type="AlphaFoldDB" id="A0A5N6U342"/>
<gene>
    <name evidence="2" type="ORF">BDV25DRAFT_44730</name>
</gene>
<proteinExistence type="predicted"/>
<name>A0A5N6U342_ASPAV</name>
<dbReference type="Proteomes" id="UP000325780">
    <property type="component" value="Unassembled WGS sequence"/>
</dbReference>
<organism evidence="2 3">
    <name type="scientific">Aspergillus avenaceus</name>
    <dbReference type="NCBI Taxonomy" id="36643"/>
    <lineage>
        <taxon>Eukaryota</taxon>
        <taxon>Fungi</taxon>
        <taxon>Dikarya</taxon>
        <taxon>Ascomycota</taxon>
        <taxon>Pezizomycotina</taxon>
        <taxon>Eurotiomycetes</taxon>
        <taxon>Eurotiomycetidae</taxon>
        <taxon>Eurotiales</taxon>
        <taxon>Aspergillaceae</taxon>
        <taxon>Aspergillus</taxon>
        <taxon>Aspergillus subgen. Circumdati</taxon>
    </lineage>
</organism>
<evidence type="ECO:0000256" key="1">
    <source>
        <dbReference type="SAM" id="MobiDB-lite"/>
    </source>
</evidence>